<dbReference type="GO" id="GO:0002250">
    <property type="term" value="P:adaptive immune response"/>
    <property type="evidence" value="ECO:0007669"/>
    <property type="project" value="UniProtKB-KW"/>
</dbReference>
<protein>
    <recommendedName>
        <fullName evidence="6">Ig-like domain-containing protein</fullName>
    </recommendedName>
</protein>
<dbReference type="InterPro" id="IPR003597">
    <property type="entry name" value="Ig_C1-set"/>
</dbReference>
<evidence type="ECO:0000313" key="7">
    <source>
        <dbReference type="Ensembl" id="ENSSDAP00000020657.1"/>
    </source>
</evidence>
<dbReference type="FunFam" id="2.60.40.10:FF:000365">
    <property type="entry name" value="If kappa light chain"/>
    <property type="match status" value="1"/>
</dbReference>
<evidence type="ECO:0000256" key="1">
    <source>
        <dbReference type="ARBA" id="ARBA00022859"/>
    </source>
</evidence>
<dbReference type="InterPro" id="IPR003006">
    <property type="entry name" value="Ig/MHC_CS"/>
</dbReference>
<name>A0A8C9QDD7_SPEDA</name>
<dbReference type="InterPro" id="IPR036179">
    <property type="entry name" value="Ig-like_dom_sf"/>
</dbReference>
<dbReference type="Gene3D" id="2.60.40.10">
    <property type="entry name" value="Immunoglobulins"/>
    <property type="match status" value="2"/>
</dbReference>
<dbReference type="SMART" id="SM00409">
    <property type="entry name" value="IG"/>
    <property type="match status" value="2"/>
</dbReference>
<proteinExistence type="predicted"/>
<dbReference type="GO" id="GO:0019814">
    <property type="term" value="C:immunoglobulin complex"/>
    <property type="evidence" value="ECO:0007669"/>
    <property type="project" value="UniProtKB-KW"/>
</dbReference>
<keyword evidence="4" id="KW-0393">Immunoglobulin domain</keyword>
<evidence type="ECO:0000256" key="2">
    <source>
        <dbReference type="ARBA" id="ARBA00023130"/>
    </source>
</evidence>
<dbReference type="Proteomes" id="UP000694422">
    <property type="component" value="Unplaced"/>
</dbReference>
<dbReference type="AlphaFoldDB" id="A0A8C9QDD7"/>
<dbReference type="Ensembl" id="ENSSDAT00000023613.1">
    <property type="protein sequence ID" value="ENSSDAP00000020657.1"/>
    <property type="gene ID" value="ENSSDAG00000018411.1"/>
</dbReference>
<feature type="domain" description="Ig-like" evidence="6">
    <location>
        <begin position="154"/>
        <end position="251"/>
    </location>
</feature>
<dbReference type="SMART" id="SM00407">
    <property type="entry name" value="IGc1"/>
    <property type="match status" value="1"/>
</dbReference>
<dbReference type="InterPro" id="IPR013106">
    <property type="entry name" value="Ig_V-set"/>
</dbReference>
<dbReference type="InterPro" id="IPR013783">
    <property type="entry name" value="Ig-like_fold"/>
</dbReference>
<keyword evidence="3" id="KW-1015">Disulfide bond</keyword>
<evidence type="ECO:0000256" key="4">
    <source>
        <dbReference type="ARBA" id="ARBA00023319"/>
    </source>
</evidence>
<evidence type="ECO:0000256" key="3">
    <source>
        <dbReference type="ARBA" id="ARBA00023157"/>
    </source>
</evidence>
<evidence type="ECO:0000313" key="8">
    <source>
        <dbReference type="Proteomes" id="UP000694422"/>
    </source>
</evidence>
<keyword evidence="1" id="KW-0391">Immunity</keyword>
<keyword evidence="8" id="KW-1185">Reference proteome</keyword>
<dbReference type="InterPro" id="IPR003599">
    <property type="entry name" value="Ig_sub"/>
</dbReference>
<dbReference type="GO" id="GO:0005576">
    <property type="term" value="C:extracellular region"/>
    <property type="evidence" value="ECO:0007669"/>
    <property type="project" value="UniProtKB-ARBA"/>
</dbReference>
<dbReference type="InterPro" id="IPR050150">
    <property type="entry name" value="IgV_Light_Chain"/>
</dbReference>
<evidence type="ECO:0000256" key="5">
    <source>
        <dbReference type="ARBA" id="ARBA00043265"/>
    </source>
</evidence>
<reference evidence="7" key="2">
    <citation type="submission" date="2025-09" db="UniProtKB">
        <authorList>
            <consortium name="Ensembl"/>
        </authorList>
    </citation>
    <scope>IDENTIFICATION</scope>
</reference>
<dbReference type="InterPro" id="IPR007110">
    <property type="entry name" value="Ig-like_dom"/>
</dbReference>
<evidence type="ECO:0000259" key="6">
    <source>
        <dbReference type="PROSITE" id="PS50835"/>
    </source>
</evidence>
<dbReference type="Pfam" id="PF07654">
    <property type="entry name" value="C1-set"/>
    <property type="match status" value="1"/>
</dbReference>
<dbReference type="FunFam" id="2.60.40.10:FF:000283">
    <property type="entry name" value="Immunoglobulin kappa constant"/>
    <property type="match status" value="1"/>
</dbReference>
<reference evidence="7" key="1">
    <citation type="submission" date="2025-08" db="UniProtKB">
        <authorList>
            <consortium name="Ensembl"/>
        </authorList>
    </citation>
    <scope>IDENTIFICATION</scope>
</reference>
<dbReference type="PROSITE" id="PS50835">
    <property type="entry name" value="IG_LIKE"/>
    <property type="match status" value="2"/>
</dbReference>
<keyword evidence="2" id="KW-1064">Adaptive immunity</keyword>
<accession>A0A8C9QDD7</accession>
<feature type="domain" description="Ig-like" evidence="6">
    <location>
        <begin position="22"/>
        <end position="126"/>
    </location>
</feature>
<dbReference type="SMART" id="SM00406">
    <property type="entry name" value="IGv"/>
    <property type="match status" value="1"/>
</dbReference>
<dbReference type="Pfam" id="PF07686">
    <property type="entry name" value="V-set"/>
    <property type="match status" value="1"/>
</dbReference>
<dbReference type="CDD" id="cd07699">
    <property type="entry name" value="IgC1_L"/>
    <property type="match status" value="1"/>
</dbReference>
<dbReference type="PANTHER" id="PTHR23267">
    <property type="entry name" value="IMMUNOGLOBULIN LIGHT CHAIN"/>
    <property type="match status" value="1"/>
</dbReference>
<dbReference type="SUPFAM" id="SSF48726">
    <property type="entry name" value="Immunoglobulin"/>
    <property type="match status" value="2"/>
</dbReference>
<keyword evidence="5" id="KW-1280">Immunoglobulin</keyword>
<sequence>VDTSPLLLKKNIHISLITSTKPCIFVIISGSTGDIVLTQTPLSESITPGQSASISCRASQSLLHSDGKTYLYWFVHKPGQAPQSLIYQVSNRDTGVPDRFSGSGSGTDFTLTISRVEPEDAGMYYCWQLTQSLWYTFGAGTNSVLPSPGDVARPSVSIFPPSSEQLQSGGATLVCFVNDFYPRDVNVKWKVDNAYHNSNIQNSFTEQNSKDSTYSLSSTLSLTSSEYNNHNSYTCEVSHSSLSSPITKTVKRNEC</sequence>
<dbReference type="PROSITE" id="PS00290">
    <property type="entry name" value="IG_MHC"/>
    <property type="match status" value="1"/>
</dbReference>
<dbReference type="GO" id="GO:0005886">
    <property type="term" value="C:plasma membrane"/>
    <property type="evidence" value="ECO:0007669"/>
    <property type="project" value="UniProtKB-ARBA"/>
</dbReference>
<organism evidence="7 8">
    <name type="scientific">Spermophilus dauricus</name>
    <name type="common">Daurian ground squirrel</name>
    <dbReference type="NCBI Taxonomy" id="99837"/>
    <lineage>
        <taxon>Eukaryota</taxon>
        <taxon>Metazoa</taxon>
        <taxon>Chordata</taxon>
        <taxon>Craniata</taxon>
        <taxon>Vertebrata</taxon>
        <taxon>Euteleostomi</taxon>
        <taxon>Mammalia</taxon>
        <taxon>Eutheria</taxon>
        <taxon>Euarchontoglires</taxon>
        <taxon>Glires</taxon>
        <taxon>Rodentia</taxon>
        <taxon>Sciuromorpha</taxon>
        <taxon>Sciuridae</taxon>
        <taxon>Xerinae</taxon>
        <taxon>Marmotini</taxon>
        <taxon>Spermophilus</taxon>
    </lineage>
</organism>